<name>A0A834IYT0_VESVU</name>
<feature type="region of interest" description="Disordered" evidence="1">
    <location>
        <begin position="53"/>
        <end position="72"/>
    </location>
</feature>
<accession>A0A834IYT0</accession>
<sequence>MLEGRLTHEIALDGHREVVAEKGFPLSALCSAPSRDNDEQCLVRAYARRRRVADEGGGLRGSREELEYQHIP</sequence>
<gene>
    <name evidence="2" type="ORF">HZH66_015292</name>
</gene>
<proteinExistence type="predicted"/>
<organism evidence="2 3">
    <name type="scientific">Vespula vulgaris</name>
    <name type="common">Yellow jacket</name>
    <name type="synonym">Wasp</name>
    <dbReference type="NCBI Taxonomy" id="7454"/>
    <lineage>
        <taxon>Eukaryota</taxon>
        <taxon>Metazoa</taxon>
        <taxon>Ecdysozoa</taxon>
        <taxon>Arthropoda</taxon>
        <taxon>Hexapoda</taxon>
        <taxon>Insecta</taxon>
        <taxon>Pterygota</taxon>
        <taxon>Neoptera</taxon>
        <taxon>Endopterygota</taxon>
        <taxon>Hymenoptera</taxon>
        <taxon>Apocrita</taxon>
        <taxon>Aculeata</taxon>
        <taxon>Vespoidea</taxon>
        <taxon>Vespidae</taxon>
        <taxon>Vespinae</taxon>
        <taxon>Vespula</taxon>
    </lineage>
</organism>
<feature type="compositionally biased region" description="Basic and acidic residues" evidence="1">
    <location>
        <begin position="61"/>
        <end position="72"/>
    </location>
</feature>
<dbReference type="AlphaFoldDB" id="A0A834IYT0"/>
<protein>
    <submittedName>
        <fullName evidence="2">Uncharacterized protein</fullName>
    </submittedName>
</protein>
<dbReference type="EMBL" id="JACSEA010000024">
    <property type="protein sequence ID" value="KAF7379058.1"/>
    <property type="molecule type" value="Genomic_DNA"/>
</dbReference>
<comment type="caution">
    <text evidence="2">The sequence shown here is derived from an EMBL/GenBank/DDBJ whole genome shotgun (WGS) entry which is preliminary data.</text>
</comment>
<evidence type="ECO:0000313" key="2">
    <source>
        <dbReference type="EMBL" id="KAF7379058.1"/>
    </source>
</evidence>
<dbReference type="Proteomes" id="UP000614350">
    <property type="component" value="Unassembled WGS sequence"/>
</dbReference>
<evidence type="ECO:0000313" key="3">
    <source>
        <dbReference type="Proteomes" id="UP000614350"/>
    </source>
</evidence>
<evidence type="ECO:0000256" key="1">
    <source>
        <dbReference type="SAM" id="MobiDB-lite"/>
    </source>
</evidence>
<reference evidence="2" key="1">
    <citation type="journal article" date="2020" name="G3 (Bethesda)">
        <title>High-Quality Assemblies for Three Invasive Social Wasps from the &lt;i&gt;Vespula&lt;/i&gt; Genus.</title>
        <authorList>
            <person name="Harrop T.W.R."/>
            <person name="Guhlin J."/>
            <person name="McLaughlin G.M."/>
            <person name="Permina E."/>
            <person name="Stockwell P."/>
            <person name="Gilligan J."/>
            <person name="Le Lec M.F."/>
            <person name="Gruber M.A.M."/>
            <person name="Quinn O."/>
            <person name="Lovegrove M."/>
            <person name="Duncan E.J."/>
            <person name="Remnant E.J."/>
            <person name="Van Eeckhoven J."/>
            <person name="Graham B."/>
            <person name="Knapp R.A."/>
            <person name="Langford K.W."/>
            <person name="Kronenberg Z."/>
            <person name="Press M.O."/>
            <person name="Eacker S.M."/>
            <person name="Wilson-Rankin E.E."/>
            <person name="Purcell J."/>
            <person name="Lester P.J."/>
            <person name="Dearden P.K."/>
        </authorList>
    </citation>
    <scope>NUCLEOTIDE SEQUENCE</scope>
    <source>
        <strain evidence="2">Marl-1</strain>
    </source>
</reference>
<keyword evidence="3" id="KW-1185">Reference proteome</keyword>